<sequence>MKMDTKRGRKRSLFLCKSFLILHDFPHPNIILIFRHH</sequence>
<dbReference type="EnsemblBacteria" id="AAM72481">
    <property type="protein sequence ID" value="AAM72481"/>
    <property type="gene ID" value="CT1251"/>
</dbReference>
<organism evidence="1 2">
    <name type="scientific">Chlorobaculum tepidum (strain ATCC 49652 / DSM 12025 / NBRC 103806 / TLS)</name>
    <name type="common">Chlorobium tepidum</name>
    <dbReference type="NCBI Taxonomy" id="194439"/>
    <lineage>
        <taxon>Bacteria</taxon>
        <taxon>Pseudomonadati</taxon>
        <taxon>Chlorobiota</taxon>
        <taxon>Chlorobiia</taxon>
        <taxon>Chlorobiales</taxon>
        <taxon>Chlorobiaceae</taxon>
        <taxon>Chlorobaculum</taxon>
    </lineage>
</organism>
<evidence type="ECO:0000313" key="2">
    <source>
        <dbReference type="Proteomes" id="UP000001007"/>
    </source>
</evidence>
<proteinExistence type="predicted"/>
<accession>Q8KD06</accession>
<dbReference type="Proteomes" id="UP000001007">
    <property type="component" value="Chromosome"/>
</dbReference>
<reference evidence="1 2" key="1">
    <citation type="journal article" date="2002" name="Proc. Natl. Acad. Sci. U.S.A.">
        <title>The complete genome sequence of Chlorobium tepidum TLS, a photosynthetic, anaerobic, green-sulfur bacterium.</title>
        <authorList>
            <person name="Eisen J.A."/>
            <person name="Nelson K.E."/>
            <person name="Paulsen I.T."/>
            <person name="Heidelberg J.F."/>
            <person name="Wu M."/>
            <person name="Dodson R.J."/>
            <person name="Deboy R."/>
            <person name="Gwinn M.L."/>
            <person name="Nelson W.C."/>
            <person name="Haft D.H."/>
            <person name="Hickey E.K."/>
            <person name="Peterson J.D."/>
            <person name="Durkin A.S."/>
            <person name="Kolonay J.L."/>
            <person name="Yang F."/>
            <person name="Holt I."/>
            <person name="Umayam L.A."/>
            <person name="Mason T."/>
            <person name="Brenner M."/>
            <person name="Shea T.P."/>
            <person name="Parksey D."/>
            <person name="Nierman W.C."/>
            <person name="Feldblyum T.V."/>
            <person name="Hansen C.L."/>
            <person name="Craven M.B."/>
            <person name="Radune D."/>
            <person name="Vamathevan J."/>
            <person name="Khouri H."/>
            <person name="White O."/>
            <person name="Gruber T.M."/>
            <person name="Ketchum K.A."/>
            <person name="Venter J.C."/>
            <person name="Tettelin H."/>
            <person name="Bryant D.A."/>
            <person name="Fraser C.M."/>
        </authorList>
    </citation>
    <scope>NUCLEOTIDE SEQUENCE [LARGE SCALE GENOMIC DNA]</scope>
    <source>
        <strain evidence="2">ATCC 49652 / DSM 12025 / NBRC 103806 / TLS</strain>
    </source>
</reference>
<dbReference type="HOGENOM" id="CLU_3342022_0_0_10"/>
<dbReference type="EMBL" id="AE006470">
    <property type="protein sequence ID" value="AAM72481.1"/>
    <property type="molecule type" value="Genomic_DNA"/>
</dbReference>
<name>Q8KD06_CHLTE</name>
<protein>
    <submittedName>
        <fullName evidence="1">Uncharacterized protein</fullName>
    </submittedName>
</protein>
<keyword evidence="2" id="KW-1185">Reference proteome</keyword>
<gene>
    <name evidence="1" type="ordered locus">CT1251</name>
</gene>
<dbReference type="KEGG" id="cte:CT1251"/>
<dbReference type="AlphaFoldDB" id="Q8KD06"/>
<evidence type="ECO:0000313" key="1">
    <source>
        <dbReference type="EMBL" id="AAM72481.1"/>
    </source>
</evidence>